<proteinExistence type="predicted"/>
<evidence type="ECO:0000313" key="8">
    <source>
        <dbReference type="EMBL" id="MDQ0391584.1"/>
    </source>
</evidence>
<keyword evidence="3 6" id="KW-1133">Transmembrane helix</keyword>
<feature type="region of interest" description="Disordered" evidence="5">
    <location>
        <begin position="95"/>
        <end position="158"/>
    </location>
</feature>
<dbReference type="NCBIfam" id="TIGR01352">
    <property type="entry name" value="tonB_Cterm"/>
    <property type="match status" value="1"/>
</dbReference>
<name>A0ABU0FAD9_9HYPH</name>
<accession>A0ABU0FAD9</accession>
<evidence type="ECO:0000256" key="2">
    <source>
        <dbReference type="ARBA" id="ARBA00022692"/>
    </source>
</evidence>
<dbReference type="PROSITE" id="PS52015">
    <property type="entry name" value="TONB_CTD"/>
    <property type="match status" value="1"/>
</dbReference>
<dbReference type="InterPro" id="IPR037682">
    <property type="entry name" value="TonB_C"/>
</dbReference>
<organism evidence="8 9">
    <name type="scientific">Labrys monachus</name>
    <dbReference type="NCBI Taxonomy" id="217067"/>
    <lineage>
        <taxon>Bacteria</taxon>
        <taxon>Pseudomonadati</taxon>
        <taxon>Pseudomonadota</taxon>
        <taxon>Alphaproteobacteria</taxon>
        <taxon>Hyphomicrobiales</taxon>
        <taxon>Xanthobacteraceae</taxon>
        <taxon>Labrys</taxon>
    </lineage>
</organism>
<evidence type="ECO:0000259" key="7">
    <source>
        <dbReference type="PROSITE" id="PS52015"/>
    </source>
</evidence>
<feature type="compositionally biased region" description="Low complexity" evidence="5">
    <location>
        <begin position="210"/>
        <end position="221"/>
    </location>
</feature>
<dbReference type="SUPFAM" id="SSF74653">
    <property type="entry name" value="TolA/TonB C-terminal domain"/>
    <property type="match status" value="1"/>
</dbReference>
<dbReference type="Proteomes" id="UP001237448">
    <property type="component" value="Unassembled WGS sequence"/>
</dbReference>
<evidence type="ECO:0000256" key="5">
    <source>
        <dbReference type="SAM" id="MobiDB-lite"/>
    </source>
</evidence>
<feature type="domain" description="TonB C-terminal" evidence="7">
    <location>
        <begin position="289"/>
        <end position="375"/>
    </location>
</feature>
<sequence>MTSADLIGNRRSGMIATAAALHLAAVAGAWIAIPPGTVTRADQPIEASFAPMPSADQVNAKSTWLAQEVRSAVEQADPAPEETARVVKDDAAAAAPVPAATQPLQPDRAEAERAPAAQEPVRSETARLEPAPAAPLASAEGPAAPSAPAPTTQASAVPAPAASPVADVVVALASQEDFATPAAVPQADSGDVTPALATEAVPEPSKASQPATARPATAGAAEPKPARPSRATPRKKTASQPVKAAAEQAPKAKPAEKTVARRPQLGGAGAVSDVGVADDARRSGATAKNYDAVILAQIRSRLRFPASARDRGVEGTAAVSFVVSGQGAVGTVHLARSSNDMALDAAALALVRGLSLPPPPYHPYVRTVPVRYALR</sequence>
<feature type="compositionally biased region" description="Low complexity" evidence="5">
    <location>
        <begin position="243"/>
        <end position="252"/>
    </location>
</feature>
<reference evidence="8 9" key="1">
    <citation type="submission" date="2023-07" db="EMBL/GenBank/DDBJ databases">
        <title>Genomic Encyclopedia of Type Strains, Phase IV (KMG-IV): sequencing the most valuable type-strain genomes for metagenomic binning, comparative biology and taxonomic classification.</title>
        <authorList>
            <person name="Goeker M."/>
        </authorList>
    </citation>
    <scope>NUCLEOTIDE SEQUENCE [LARGE SCALE GENOMIC DNA]</scope>
    <source>
        <strain evidence="8 9">DSM 5896</strain>
    </source>
</reference>
<keyword evidence="4 6" id="KW-0472">Membrane</keyword>
<protein>
    <submittedName>
        <fullName evidence="8">Protein TonB</fullName>
    </submittedName>
</protein>
<comment type="caution">
    <text evidence="8">The sequence shown here is derived from an EMBL/GenBank/DDBJ whole genome shotgun (WGS) entry which is preliminary data.</text>
</comment>
<feature type="region of interest" description="Disordered" evidence="5">
    <location>
        <begin position="198"/>
        <end position="271"/>
    </location>
</feature>
<dbReference type="EMBL" id="JAUSVK010000001">
    <property type="protein sequence ID" value="MDQ0391584.1"/>
    <property type="molecule type" value="Genomic_DNA"/>
</dbReference>
<evidence type="ECO:0000256" key="3">
    <source>
        <dbReference type="ARBA" id="ARBA00022989"/>
    </source>
</evidence>
<dbReference type="RefSeq" id="WP_307424141.1">
    <property type="nucleotide sequence ID" value="NZ_JAUSVK010000001.1"/>
</dbReference>
<keyword evidence="2 6" id="KW-0812">Transmembrane</keyword>
<evidence type="ECO:0000256" key="4">
    <source>
        <dbReference type="ARBA" id="ARBA00023136"/>
    </source>
</evidence>
<comment type="subcellular location">
    <subcellularLocation>
        <location evidence="1">Membrane</location>
        <topology evidence="1">Single-pass membrane protein</topology>
    </subcellularLocation>
</comment>
<dbReference type="Gene3D" id="3.30.1150.10">
    <property type="match status" value="1"/>
</dbReference>
<feature type="transmembrane region" description="Helical" evidence="6">
    <location>
        <begin position="12"/>
        <end position="33"/>
    </location>
</feature>
<evidence type="ECO:0000256" key="1">
    <source>
        <dbReference type="ARBA" id="ARBA00004167"/>
    </source>
</evidence>
<keyword evidence="9" id="KW-1185">Reference proteome</keyword>
<dbReference type="Pfam" id="PF03544">
    <property type="entry name" value="TonB_C"/>
    <property type="match status" value="1"/>
</dbReference>
<evidence type="ECO:0000313" key="9">
    <source>
        <dbReference type="Proteomes" id="UP001237448"/>
    </source>
</evidence>
<dbReference type="InterPro" id="IPR006260">
    <property type="entry name" value="TonB/TolA_C"/>
</dbReference>
<feature type="compositionally biased region" description="Low complexity" evidence="5">
    <location>
        <begin position="128"/>
        <end position="158"/>
    </location>
</feature>
<evidence type="ECO:0000256" key="6">
    <source>
        <dbReference type="SAM" id="Phobius"/>
    </source>
</evidence>
<gene>
    <name evidence="8" type="ORF">J3R73_001376</name>
</gene>